<dbReference type="Gene3D" id="3.40.50.740">
    <property type="match status" value="1"/>
</dbReference>
<sequence>MRQTRATCCYCGVGCGVIIESDGQQVLGVKGDPAHPANFGRLCTKGSTLHLSASPVLQQQARALYPEMRTDRNAARTRTTWDASLDAMAQKFADTIARHGPDSVGFYISGQLLTEDYYVFNKLAKGLVGTNNVDTNSRLCMSSAVAGYKQTLGADAPPACYEDIDLADVVFIVGSNTAYAHPILYRRLEAARQANPLMKVIVADPRKTDTAREADLFLPILPGTDVALFNGMLHICLWEDLVDAAYIEAHTEGFAELKQTVRDYTPAYAAQVCGISEQDLVAAARLFGKAKASLSLYCQGLNQSASGTAKNAALINLHLATAQIGKPGAGPFSLTGQPNAMGGREVGGMANLLSAHRDLANPAHRAEIAQLWGIDDVPAKPGKTAVEMFEAVRAGEIKILWIACTNPAQSMPDQKLIREALRKAELVIVQDAYKTTASVDYADILLPATTWSEKEGTVTNSERRITRLQAALDKPGETLHDWEIVIRFARKLEARMGRERTLFPYETTEEIWNEHRESTRGRDLDITGLSFQILEQQGPQQWPYPQGAAGGKKRLYEDGVFPTASGRAKFVNTVYQPVAEPVDARYPFRLTTGRLRDQWHGMSRTGTVAQLFAHQSEPTVVMAAQDMERRFIKAGDLVHVTSRRGSQILTAVAGDDMRPGQAFIGMHWGEEYVSGRGHDGDGSYGVNALTLPAIDPYSKQPELKHAAAKILKAELPWRFLVFGWVDKSQVLALQAAMRPYMRRFAYGSCTLFGRDQVGVLFRAADDYAAEPALLAEIEAKFQLVGADVLRYDDRKRGNTRRILVKDGKLAAVALAGDTSAEHWLKEYLEGGQAVAALGRLLLMPSSQAPQGFKSRGKIVCNCFNVSESEICDTLAGMSIGGDADARLAGLQNKLKCGTNCGSCVPELKKIIFAQQSSMKAAA</sequence>
<dbReference type="PANTHER" id="PTHR43105:SF9">
    <property type="entry name" value="NADPH-FE(3+) OXIDOREDUCTASE SUBUNIT ALPHA"/>
    <property type="match status" value="1"/>
</dbReference>
<dbReference type="GO" id="GO:0051539">
    <property type="term" value="F:4 iron, 4 sulfur cluster binding"/>
    <property type="evidence" value="ECO:0007669"/>
    <property type="project" value="UniProtKB-KW"/>
</dbReference>
<dbReference type="InterPro" id="IPR027467">
    <property type="entry name" value="MopterinOxRdtase_cofactor_BS"/>
</dbReference>
<dbReference type="GO" id="GO:0042128">
    <property type="term" value="P:nitrate assimilation"/>
    <property type="evidence" value="ECO:0007669"/>
    <property type="project" value="UniProtKB-KW"/>
</dbReference>
<comment type="similarity">
    <text evidence="3">Belongs to the prokaryotic molybdopterin-containing oxidoreductase family. NasA/NapA/NarB subfamily.</text>
</comment>
<protein>
    <submittedName>
        <fullName evidence="12">Nitrate reductase</fullName>
    </submittedName>
</protein>
<keyword evidence="4" id="KW-0004">4Fe-4S</keyword>
<proteinExistence type="inferred from homology"/>
<dbReference type="GO" id="GO:0043546">
    <property type="term" value="F:molybdopterin cofactor binding"/>
    <property type="evidence" value="ECO:0007669"/>
    <property type="project" value="InterPro"/>
</dbReference>
<evidence type="ECO:0000256" key="7">
    <source>
        <dbReference type="ARBA" id="ARBA00023002"/>
    </source>
</evidence>
<keyword evidence="10" id="KW-0534">Nitrate assimilation</keyword>
<evidence type="ECO:0000313" key="13">
    <source>
        <dbReference type="Proteomes" id="UP000266327"/>
    </source>
</evidence>
<dbReference type="InterPro" id="IPR009010">
    <property type="entry name" value="Asp_de-COase-like_dom_sf"/>
</dbReference>
<dbReference type="Gene3D" id="3.40.228.10">
    <property type="entry name" value="Dimethylsulfoxide Reductase, domain 2"/>
    <property type="match status" value="1"/>
</dbReference>
<dbReference type="CDD" id="cd02791">
    <property type="entry name" value="MopB_CT_Nitrate-R-NapA-like"/>
    <property type="match status" value="1"/>
</dbReference>
<dbReference type="Gene3D" id="2.20.25.90">
    <property type="entry name" value="ADC-like domains"/>
    <property type="match status" value="1"/>
</dbReference>
<dbReference type="GO" id="GO:0016491">
    <property type="term" value="F:oxidoreductase activity"/>
    <property type="evidence" value="ECO:0007669"/>
    <property type="project" value="UniProtKB-KW"/>
</dbReference>
<name>A0A3A3G997_9BURK</name>
<evidence type="ECO:0000256" key="3">
    <source>
        <dbReference type="ARBA" id="ARBA00008747"/>
    </source>
</evidence>
<evidence type="ECO:0000256" key="10">
    <source>
        <dbReference type="ARBA" id="ARBA00023063"/>
    </source>
</evidence>
<evidence type="ECO:0000256" key="4">
    <source>
        <dbReference type="ARBA" id="ARBA00022485"/>
    </source>
</evidence>
<dbReference type="CDD" id="cd02754">
    <property type="entry name" value="MopB_Nitrate-R-NapA-like"/>
    <property type="match status" value="1"/>
</dbReference>
<dbReference type="AlphaFoldDB" id="A0A3A3G997"/>
<dbReference type="SMART" id="SM00926">
    <property type="entry name" value="Molybdop_Fe4S4"/>
    <property type="match status" value="1"/>
</dbReference>
<dbReference type="PROSITE" id="PS00551">
    <property type="entry name" value="MOLYBDOPTERIN_PROK_1"/>
    <property type="match status" value="1"/>
</dbReference>
<dbReference type="Pfam" id="PF04879">
    <property type="entry name" value="Molybdop_Fe4S4"/>
    <property type="match status" value="1"/>
</dbReference>
<reference evidence="13" key="1">
    <citation type="submission" date="2018-09" db="EMBL/GenBank/DDBJ databases">
        <authorList>
            <person name="Zhu H."/>
        </authorList>
    </citation>
    <scope>NUCLEOTIDE SEQUENCE [LARGE SCALE GENOMIC DNA]</scope>
    <source>
        <strain evidence="13">K1S02-23</strain>
    </source>
</reference>
<dbReference type="PANTHER" id="PTHR43105">
    <property type="entry name" value="RESPIRATORY NITRATE REDUCTASE"/>
    <property type="match status" value="1"/>
</dbReference>
<dbReference type="OrthoDB" id="9810782at2"/>
<dbReference type="Gene3D" id="2.40.40.20">
    <property type="match status" value="1"/>
</dbReference>
<organism evidence="12 13">
    <name type="scientific">Noviherbaspirillum sedimenti</name>
    <dbReference type="NCBI Taxonomy" id="2320865"/>
    <lineage>
        <taxon>Bacteria</taxon>
        <taxon>Pseudomonadati</taxon>
        <taxon>Pseudomonadota</taxon>
        <taxon>Betaproteobacteria</taxon>
        <taxon>Burkholderiales</taxon>
        <taxon>Oxalobacteraceae</taxon>
        <taxon>Noviherbaspirillum</taxon>
    </lineage>
</organism>
<gene>
    <name evidence="12" type="ORF">D3878_11205</name>
</gene>
<dbReference type="InterPro" id="IPR041854">
    <property type="entry name" value="BFD-like_2Fe2S-bd_dom_sf"/>
</dbReference>
<feature type="domain" description="4Fe-4S Mo/W bis-MGD-type" evidence="11">
    <location>
        <begin position="1"/>
        <end position="57"/>
    </location>
</feature>
<comment type="cofactor">
    <cofactor evidence="1">
        <name>Mo-bis(molybdopterin guanine dinucleotide)</name>
        <dbReference type="ChEBI" id="CHEBI:60539"/>
    </cofactor>
</comment>
<evidence type="ECO:0000313" key="12">
    <source>
        <dbReference type="EMBL" id="RJG04364.1"/>
    </source>
</evidence>
<dbReference type="SUPFAM" id="SSF50692">
    <property type="entry name" value="ADC-like"/>
    <property type="match status" value="1"/>
</dbReference>
<evidence type="ECO:0000256" key="2">
    <source>
        <dbReference type="ARBA" id="ARBA00001966"/>
    </source>
</evidence>
<dbReference type="InterPro" id="IPR050123">
    <property type="entry name" value="Prok_molybdopt-oxidoreductase"/>
</dbReference>
<comment type="caution">
    <text evidence="12">The sequence shown here is derived from an EMBL/GenBank/DDBJ whole genome shotgun (WGS) entry which is preliminary data.</text>
</comment>
<dbReference type="GO" id="GO:0045333">
    <property type="term" value="P:cellular respiration"/>
    <property type="evidence" value="ECO:0007669"/>
    <property type="project" value="UniProtKB-ARBA"/>
</dbReference>
<dbReference type="GO" id="GO:0046872">
    <property type="term" value="F:metal ion binding"/>
    <property type="evidence" value="ECO:0007669"/>
    <property type="project" value="UniProtKB-KW"/>
</dbReference>
<keyword evidence="9" id="KW-0411">Iron-sulfur</keyword>
<dbReference type="InterPro" id="IPR006963">
    <property type="entry name" value="Mopterin_OxRdtase_4Fe-4S_dom"/>
</dbReference>
<dbReference type="Pfam" id="PF04324">
    <property type="entry name" value="Fer2_BFD"/>
    <property type="match status" value="1"/>
</dbReference>
<comment type="cofactor">
    <cofactor evidence="2">
        <name>[4Fe-4S] cluster</name>
        <dbReference type="ChEBI" id="CHEBI:49883"/>
    </cofactor>
</comment>
<evidence type="ECO:0000256" key="6">
    <source>
        <dbReference type="ARBA" id="ARBA00022723"/>
    </source>
</evidence>
<dbReference type="InterPro" id="IPR007419">
    <property type="entry name" value="BFD-like_2Fe2S-bd_dom"/>
</dbReference>
<dbReference type="GO" id="GO:1990204">
    <property type="term" value="C:oxidoreductase complex"/>
    <property type="evidence" value="ECO:0007669"/>
    <property type="project" value="UniProtKB-ARBA"/>
</dbReference>
<evidence type="ECO:0000256" key="9">
    <source>
        <dbReference type="ARBA" id="ARBA00023014"/>
    </source>
</evidence>
<evidence type="ECO:0000259" key="11">
    <source>
        <dbReference type="PROSITE" id="PS51669"/>
    </source>
</evidence>
<dbReference type="Gene3D" id="1.10.10.1100">
    <property type="entry name" value="BFD-like [2Fe-2S]-binding domain"/>
    <property type="match status" value="1"/>
</dbReference>
<dbReference type="InterPro" id="IPR006657">
    <property type="entry name" value="MoPterin_dinucl-bd_dom"/>
</dbReference>
<evidence type="ECO:0000256" key="8">
    <source>
        <dbReference type="ARBA" id="ARBA00023004"/>
    </source>
</evidence>
<dbReference type="InterPro" id="IPR006656">
    <property type="entry name" value="Mopterin_OxRdtase"/>
</dbReference>
<accession>A0A3A3G997</accession>
<evidence type="ECO:0000256" key="5">
    <source>
        <dbReference type="ARBA" id="ARBA00022505"/>
    </source>
</evidence>
<dbReference type="Pfam" id="PF00384">
    <property type="entry name" value="Molybdopterin"/>
    <property type="match status" value="1"/>
</dbReference>
<dbReference type="FunFam" id="3.40.228.10:FF:000002">
    <property type="entry name" value="Formate dehydrogenase subunit alpha"/>
    <property type="match status" value="1"/>
</dbReference>
<dbReference type="InterPro" id="IPR041957">
    <property type="entry name" value="CT_Nitrate-R-NapA-like"/>
</dbReference>
<dbReference type="Pfam" id="PF01568">
    <property type="entry name" value="Molydop_binding"/>
    <property type="match status" value="1"/>
</dbReference>
<dbReference type="Proteomes" id="UP000266327">
    <property type="component" value="Unassembled WGS sequence"/>
</dbReference>
<dbReference type="EMBL" id="QYUQ01000002">
    <property type="protein sequence ID" value="RJG04364.1"/>
    <property type="molecule type" value="Genomic_DNA"/>
</dbReference>
<keyword evidence="13" id="KW-1185">Reference proteome</keyword>
<dbReference type="SUPFAM" id="SSF53706">
    <property type="entry name" value="Formate dehydrogenase/DMSO reductase, domains 1-3"/>
    <property type="match status" value="1"/>
</dbReference>
<keyword evidence="7" id="KW-0560">Oxidoreductase</keyword>
<keyword evidence="5" id="KW-0500">Molybdenum</keyword>
<evidence type="ECO:0000256" key="1">
    <source>
        <dbReference type="ARBA" id="ARBA00001942"/>
    </source>
</evidence>
<keyword evidence="8" id="KW-0408">Iron</keyword>
<keyword evidence="6" id="KW-0479">Metal-binding</keyword>
<dbReference type="PROSITE" id="PS51669">
    <property type="entry name" value="4FE4S_MOW_BIS_MGD"/>
    <property type="match status" value="1"/>
</dbReference>
<dbReference type="GO" id="GO:0016020">
    <property type="term" value="C:membrane"/>
    <property type="evidence" value="ECO:0007669"/>
    <property type="project" value="TreeGrafter"/>
</dbReference>